<evidence type="ECO:0000256" key="6">
    <source>
        <dbReference type="ARBA" id="ARBA00022989"/>
    </source>
</evidence>
<evidence type="ECO:0000256" key="7">
    <source>
        <dbReference type="ARBA" id="ARBA00023136"/>
    </source>
</evidence>
<feature type="transmembrane region" description="Helical" evidence="8">
    <location>
        <begin position="20"/>
        <end position="38"/>
    </location>
</feature>
<sequence>MTQQACAPSLRVPDPALRRAWLFVLLLLAGTWLWWACAAGTEGRLWLLGGTAFLLGMRHGLDADHIAAIDNVTRRLMGADDARDRRGGAGTTGLWFSVGHSTVVLAAVVLLLAGSRSLREQLGDEDSALGRFTGVWGPSVSAVFLIGIAAWNVVLLLRRERGGRGDPAERGDGVGRGGRPGPARGPAGAIFGPLLSGIGSARGMYPVGLLFGLGFDTAASVGLMVISAQAAEGASWQAALGLPLLFTAGMACCDLADSTIVRRAYGWALEAPARRRAYDATVTLISAAAALLVAAVTAAELAADADLPVPRLLAGIDVEYVGVGLLVLSVLGCAVYLPRLVRRLSALRSGRVTGSPGAR</sequence>
<dbReference type="GO" id="GO:0012505">
    <property type="term" value="C:endomembrane system"/>
    <property type="evidence" value="ECO:0007669"/>
    <property type="project" value="UniProtKB-SubCell"/>
</dbReference>
<keyword evidence="5 8" id="KW-0812">Transmembrane</keyword>
<evidence type="ECO:0000256" key="2">
    <source>
        <dbReference type="ARBA" id="ARBA00010892"/>
    </source>
</evidence>
<reference evidence="10 11" key="1">
    <citation type="submission" date="2016-10" db="EMBL/GenBank/DDBJ databases">
        <title>Draft genome sequence of strain LCT isolated from the Shenzhou X spacecraft of China.</title>
        <authorList>
            <person name="Huang B."/>
        </authorList>
    </citation>
    <scope>NUCLEOTIDE SEQUENCE [LARGE SCALE GENOMIC DNA]</scope>
    <source>
        <strain evidence="10 11">LCT-H5</strain>
    </source>
</reference>
<name>A0A1S2MY08_9MICC</name>
<feature type="region of interest" description="Disordered" evidence="9">
    <location>
        <begin position="164"/>
        <end position="185"/>
    </location>
</feature>
<keyword evidence="3 8" id="KW-0813">Transport</keyword>
<evidence type="ECO:0000256" key="5">
    <source>
        <dbReference type="ARBA" id="ARBA00022692"/>
    </source>
</evidence>
<dbReference type="RefSeq" id="WP_075515297.1">
    <property type="nucleotide sequence ID" value="NZ_MODZ01000011.1"/>
</dbReference>
<dbReference type="GO" id="GO:0015099">
    <property type="term" value="F:nickel cation transmembrane transporter activity"/>
    <property type="evidence" value="ECO:0007669"/>
    <property type="project" value="UniProtKB-UniRule"/>
</dbReference>
<feature type="compositionally biased region" description="Basic and acidic residues" evidence="9">
    <location>
        <begin position="164"/>
        <end position="173"/>
    </location>
</feature>
<dbReference type="PANTHER" id="PTHR31611:SF0">
    <property type="entry name" value="HIGH-AFFINITY NICKEL TRANSPORT PROTEIN NIC1"/>
    <property type="match status" value="1"/>
</dbReference>
<evidence type="ECO:0000256" key="9">
    <source>
        <dbReference type="SAM" id="MobiDB-lite"/>
    </source>
</evidence>
<keyword evidence="6 8" id="KW-1133">Transmembrane helix</keyword>
<organism evidence="10 11">
    <name type="scientific">Rothia kristinae</name>
    <dbReference type="NCBI Taxonomy" id="37923"/>
    <lineage>
        <taxon>Bacteria</taxon>
        <taxon>Bacillati</taxon>
        <taxon>Actinomycetota</taxon>
        <taxon>Actinomycetes</taxon>
        <taxon>Micrococcales</taxon>
        <taxon>Micrococcaceae</taxon>
        <taxon>Rothia</taxon>
    </lineage>
</organism>
<keyword evidence="7 8" id="KW-0472">Membrane</keyword>
<dbReference type="Proteomes" id="UP000179540">
    <property type="component" value="Unassembled WGS sequence"/>
</dbReference>
<evidence type="ECO:0000256" key="4">
    <source>
        <dbReference type="ARBA" id="ARBA00022596"/>
    </source>
</evidence>
<feature type="transmembrane region" description="Helical" evidence="8">
    <location>
        <begin position="93"/>
        <end position="115"/>
    </location>
</feature>
<dbReference type="InterPro" id="IPR004688">
    <property type="entry name" value="Ni/Co_transpt"/>
</dbReference>
<dbReference type="AlphaFoldDB" id="A0A1S2MY08"/>
<evidence type="ECO:0000313" key="11">
    <source>
        <dbReference type="Proteomes" id="UP000179540"/>
    </source>
</evidence>
<accession>A0A1S2MY08</accession>
<feature type="transmembrane region" description="Helical" evidence="8">
    <location>
        <begin position="234"/>
        <end position="256"/>
    </location>
</feature>
<feature type="transmembrane region" description="Helical" evidence="8">
    <location>
        <begin position="207"/>
        <end position="228"/>
    </location>
</feature>
<protein>
    <recommendedName>
        <fullName evidence="8">Nickel/cobalt efflux system</fullName>
    </recommendedName>
</protein>
<evidence type="ECO:0000313" key="10">
    <source>
        <dbReference type="EMBL" id="OIJ35158.1"/>
    </source>
</evidence>
<comment type="caution">
    <text evidence="10">The sequence shown here is derived from an EMBL/GenBank/DDBJ whole genome shotgun (WGS) entry which is preliminary data.</text>
</comment>
<dbReference type="Pfam" id="PF03824">
    <property type="entry name" value="NicO"/>
    <property type="match status" value="1"/>
</dbReference>
<keyword evidence="4" id="KW-0533">Nickel</keyword>
<dbReference type="GO" id="GO:0005886">
    <property type="term" value="C:plasma membrane"/>
    <property type="evidence" value="ECO:0007669"/>
    <property type="project" value="UniProtKB-SubCell"/>
</dbReference>
<dbReference type="InterPro" id="IPR011541">
    <property type="entry name" value="Ni/Co_transpt_high_affinity"/>
</dbReference>
<comment type="subcellular location">
    <subcellularLocation>
        <location evidence="8">Cell membrane</location>
        <topology evidence="8">Multi-pass membrane protein</topology>
    </subcellularLocation>
    <subcellularLocation>
        <location evidence="1">Endomembrane system</location>
        <topology evidence="1">Multi-pass membrane protein</topology>
    </subcellularLocation>
</comment>
<feature type="transmembrane region" description="Helical" evidence="8">
    <location>
        <begin position="277"/>
        <end position="298"/>
    </location>
</feature>
<feature type="transmembrane region" description="Helical" evidence="8">
    <location>
        <begin position="318"/>
        <end position="338"/>
    </location>
</feature>
<feature type="transmembrane region" description="Helical" evidence="8">
    <location>
        <begin position="135"/>
        <end position="157"/>
    </location>
</feature>
<dbReference type="PANTHER" id="PTHR31611">
    <property type="entry name" value="HIGH-AFFINITY NICKEL TRANSPORT PROTEIN NIC1"/>
    <property type="match status" value="1"/>
</dbReference>
<gene>
    <name evidence="10" type="ORF">BK826_08800</name>
</gene>
<dbReference type="EMBL" id="MODZ01000011">
    <property type="protein sequence ID" value="OIJ35158.1"/>
    <property type="molecule type" value="Genomic_DNA"/>
</dbReference>
<evidence type="ECO:0000256" key="8">
    <source>
        <dbReference type="RuleBase" id="RU362101"/>
    </source>
</evidence>
<proteinExistence type="inferred from homology"/>
<comment type="similarity">
    <text evidence="2 8">Belongs to the NiCoT transporter (TC 2.A.52) family.</text>
</comment>
<evidence type="ECO:0000256" key="3">
    <source>
        <dbReference type="ARBA" id="ARBA00022448"/>
    </source>
</evidence>
<evidence type="ECO:0000256" key="1">
    <source>
        <dbReference type="ARBA" id="ARBA00004127"/>
    </source>
</evidence>